<accession>A0ABT5XFL9</accession>
<dbReference type="SMART" id="SM00471">
    <property type="entry name" value="HDc"/>
    <property type="match status" value="1"/>
</dbReference>
<evidence type="ECO:0000313" key="3">
    <source>
        <dbReference type="Proteomes" id="UP001215956"/>
    </source>
</evidence>
<dbReference type="CDD" id="cd00077">
    <property type="entry name" value="HDc"/>
    <property type="match status" value="1"/>
</dbReference>
<evidence type="ECO:0000313" key="2">
    <source>
        <dbReference type="EMBL" id="MDF0593501.1"/>
    </source>
</evidence>
<dbReference type="Proteomes" id="UP001215956">
    <property type="component" value="Unassembled WGS sequence"/>
</dbReference>
<dbReference type="SUPFAM" id="SSF109604">
    <property type="entry name" value="HD-domain/PDEase-like"/>
    <property type="match status" value="1"/>
</dbReference>
<dbReference type="Gene3D" id="1.10.3210.50">
    <property type="match status" value="1"/>
</dbReference>
<gene>
    <name evidence="2" type="ORF">P0O24_07885</name>
</gene>
<sequence>MAKLDPEGRAGDLPADRSACEDLIGAELIEEIGALYEGKDPAHDLTHALRVCRTAMAIAEAEGADPTIVALAALLHDAASGPKNRDRSEEADERVLETVEPLLKRWGYPDVVIEGVLRAVEVHSYSKGIDPATLEARVLQDADRLDAIGAIGIARVFMTGGALGRPLYNPDDPFCRGREADDGEWNLDHFFSKLLKLEEGMHTPTGKRLATRRGEVLRRYLTDLEEEISKGI</sequence>
<dbReference type="InterPro" id="IPR003607">
    <property type="entry name" value="HD/PDEase_dom"/>
</dbReference>
<keyword evidence="3" id="KW-1185">Reference proteome</keyword>
<dbReference type="PANTHER" id="PTHR33594">
    <property type="entry name" value="SUPERFAMILY HYDROLASE, PUTATIVE (AFU_ORTHOLOGUE AFUA_1G03035)-RELATED"/>
    <property type="match status" value="1"/>
</dbReference>
<proteinExistence type="predicted"/>
<feature type="domain" description="HD" evidence="1">
    <location>
        <begin position="44"/>
        <end position="148"/>
    </location>
</feature>
<dbReference type="EMBL" id="JARFPL010000022">
    <property type="protein sequence ID" value="MDF0593501.1"/>
    <property type="molecule type" value="Genomic_DNA"/>
</dbReference>
<dbReference type="PROSITE" id="PS51831">
    <property type="entry name" value="HD"/>
    <property type="match status" value="1"/>
</dbReference>
<reference evidence="2 3" key="1">
    <citation type="submission" date="2023-03" db="EMBL/GenBank/DDBJ databases">
        <title>Whole genome sequencing of Methanotrichaceae archaeon M04Ac.</title>
        <authorList>
            <person name="Khomyakova M.A."/>
            <person name="Merkel A.Y."/>
            <person name="Slobodkin A.I."/>
        </authorList>
    </citation>
    <scope>NUCLEOTIDE SEQUENCE [LARGE SCALE GENOMIC DNA]</scope>
    <source>
        <strain evidence="2 3">M04Ac</strain>
    </source>
</reference>
<comment type="caution">
    <text evidence="2">The sequence shown here is derived from an EMBL/GenBank/DDBJ whole genome shotgun (WGS) entry which is preliminary data.</text>
</comment>
<name>A0ABT5XFL9_9EURY</name>
<dbReference type="InterPro" id="IPR006674">
    <property type="entry name" value="HD_domain"/>
</dbReference>
<organism evidence="2 3">
    <name type="scientific">Candidatus Methanocrinis alkalitolerans</name>
    <dbReference type="NCBI Taxonomy" id="3033395"/>
    <lineage>
        <taxon>Archaea</taxon>
        <taxon>Methanobacteriati</taxon>
        <taxon>Methanobacteriota</taxon>
        <taxon>Stenosarchaea group</taxon>
        <taxon>Methanomicrobia</taxon>
        <taxon>Methanotrichales</taxon>
        <taxon>Methanotrichaceae</taxon>
        <taxon>Methanocrinis</taxon>
    </lineage>
</organism>
<dbReference type="Pfam" id="PF01966">
    <property type="entry name" value="HD"/>
    <property type="match status" value="1"/>
</dbReference>
<protein>
    <submittedName>
        <fullName evidence="2">HD domain-containing protein</fullName>
    </submittedName>
</protein>
<dbReference type="PANTHER" id="PTHR33594:SF1">
    <property type="entry name" value="HD_PDEASE DOMAIN-CONTAINING PROTEIN"/>
    <property type="match status" value="1"/>
</dbReference>
<evidence type="ECO:0000259" key="1">
    <source>
        <dbReference type="PROSITE" id="PS51831"/>
    </source>
</evidence>
<dbReference type="RefSeq" id="WP_316969206.1">
    <property type="nucleotide sequence ID" value="NZ_JARFPL010000022.1"/>
</dbReference>